<sequence length="175" mass="18322">MVNAAAIPLRSLQTPLGKEPVLVTVLSLGGGGRGVDGARTGPRQQDSGAATTSTLRQDGQLEWEWSHASTHPTWNPWPHCGSTRSSSPSSNSARQIGHSTGPPQPAPYEIVGSARKASFSRPLLDGSTGERRRQAQRATRASPATETTAQRRAAMTTTTSVSMSTDSDGGNDGNC</sequence>
<dbReference type="AlphaFoldDB" id="A0A9E7K395"/>
<organism evidence="2 3">
    <name type="scientific">Musa troglodytarum</name>
    <name type="common">fe'i banana</name>
    <dbReference type="NCBI Taxonomy" id="320322"/>
    <lineage>
        <taxon>Eukaryota</taxon>
        <taxon>Viridiplantae</taxon>
        <taxon>Streptophyta</taxon>
        <taxon>Embryophyta</taxon>
        <taxon>Tracheophyta</taxon>
        <taxon>Spermatophyta</taxon>
        <taxon>Magnoliopsida</taxon>
        <taxon>Liliopsida</taxon>
        <taxon>Zingiberales</taxon>
        <taxon>Musaceae</taxon>
        <taxon>Musa</taxon>
    </lineage>
</organism>
<evidence type="ECO:0000313" key="3">
    <source>
        <dbReference type="Proteomes" id="UP001055439"/>
    </source>
</evidence>
<proteinExistence type="predicted"/>
<evidence type="ECO:0000313" key="2">
    <source>
        <dbReference type="EMBL" id="URE04793.1"/>
    </source>
</evidence>
<keyword evidence="3" id="KW-1185">Reference proteome</keyword>
<feature type="compositionally biased region" description="Polar residues" evidence="1">
    <location>
        <begin position="42"/>
        <end position="55"/>
    </location>
</feature>
<accession>A0A9E7K395</accession>
<evidence type="ECO:0000256" key="1">
    <source>
        <dbReference type="SAM" id="MobiDB-lite"/>
    </source>
</evidence>
<dbReference type="EMBL" id="CP097507">
    <property type="protein sequence ID" value="URE04793.1"/>
    <property type="molecule type" value="Genomic_DNA"/>
</dbReference>
<protein>
    <submittedName>
        <fullName evidence="2">Uncharacterized protein</fullName>
    </submittedName>
</protein>
<feature type="region of interest" description="Disordered" evidence="1">
    <location>
        <begin position="71"/>
        <end position="175"/>
    </location>
</feature>
<dbReference type="Proteomes" id="UP001055439">
    <property type="component" value="Chromosome 5"/>
</dbReference>
<name>A0A9E7K395_9LILI</name>
<feature type="compositionally biased region" description="Low complexity" evidence="1">
    <location>
        <begin position="136"/>
        <end position="168"/>
    </location>
</feature>
<feature type="region of interest" description="Disordered" evidence="1">
    <location>
        <begin position="31"/>
        <end position="55"/>
    </location>
</feature>
<gene>
    <name evidence="2" type="ORF">MUK42_04399</name>
</gene>
<feature type="compositionally biased region" description="Low complexity" evidence="1">
    <location>
        <begin position="82"/>
        <end position="92"/>
    </location>
</feature>
<reference evidence="2" key="1">
    <citation type="submission" date="2022-05" db="EMBL/GenBank/DDBJ databases">
        <title>The Musa troglodytarum L. genome provides insights into the mechanism of non-climacteric behaviour and enrichment of carotenoids.</title>
        <authorList>
            <person name="Wang J."/>
        </authorList>
    </citation>
    <scope>NUCLEOTIDE SEQUENCE</scope>
    <source>
        <tissue evidence="2">Leaf</tissue>
    </source>
</reference>